<proteinExistence type="predicted"/>
<dbReference type="PROSITE" id="PS50158">
    <property type="entry name" value="ZF_CCHC"/>
    <property type="match status" value="1"/>
</dbReference>
<keyword evidence="1" id="KW-0862">Zinc</keyword>
<dbReference type="Gene3D" id="4.10.60.10">
    <property type="entry name" value="Zinc finger, CCHC-type"/>
    <property type="match status" value="1"/>
</dbReference>
<dbReference type="EMBL" id="JANEYF010001426">
    <property type="protein sequence ID" value="KAJ8964191.1"/>
    <property type="molecule type" value="Genomic_DNA"/>
</dbReference>
<dbReference type="Proteomes" id="UP001162156">
    <property type="component" value="Unassembled WGS sequence"/>
</dbReference>
<reference evidence="3" key="1">
    <citation type="journal article" date="2023" name="Insect Mol. Biol.">
        <title>Genome sequencing provides insights into the evolution of gene families encoding plant cell wall-degrading enzymes in longhorned beetles.</title>
        <authorList>
            <person name="Shin N.R."/>
            <person name="Okamura Y."/>
            <person name="Kirsch R."/>
            <person name="Pauchet Y."/>
        </authorList>
    </citation>
    <scope>NUCLEOTIDE SEQUENCE</scope>
    <source>
        <strain evidence="3">RBIC_L_NR</strain>
    </source>
</reference>
<dbReference type="InterPro" id="IPR036875">
    <property type="entry name" value="Znf_CCHC_sf"/>
</dbReference>
<evidence type="ECO:0000259" key="2">
    <source>
        <dbReference type="PROSITE" id="PS50158"/>
    </source>
</evidence>
<dbReference type="InterPro" id="IPR001878">
    <property type="entry name" value="Znf_CCHC"/>
</dbReference>
<comment type="caution">
    <text evidence="3">The sequence shown here is derived from an EMBL/GenBank/DDBJ whole genome shotgun (WGS) entry which is preliminary data.</text>
</comment>
<evidence type="ECO:0000256" key="1">
    <source>
        <dbReference type="PROSITE-ProRule" id="PRU00047"/>
    </source>
</evidence>
<dbReference type="SUPFAM" id="SSF57756">
    <property type="entry name" value="Retrovirus zinc finger-like domains"/>
    <property type="match status" value="1"/>
</dbReference>
<name>A0AAV8ZI14_9CUCU</name>
<feature type="domain" description="CCHC-type" evidence="2">
    <location>
        <begin position="104"/>
        <end position="119"/>
    </location>
</feature>
<keyword evidence="1" id="KW-0863">Zinc-finger</keyword>
<organism evidence="3 4">
    <name type="scientific">Rhamnusium bicolor</name>
    <dbReference type="NCBI Taxonomy" id="1586634"/>
    <lineage>
        <taxon>Eukaryota</taxon>
        <taxon>Metazoa</taxon>
        <taxon>Ecdysozoa</taxon>
        <taxon>Arthropoda</taxon>
        <taxon>Hexapoda</taxon>
        <taxon>Insecta</taxon>
        <taxon>Pterygota</taxon>
        <taxon>Neoptera</taxon>
        <taxon>Endopterygota</taxon>
        <taxon>Coleoptera</taxon>
        <taxon>Polyphaga</taxon>
        <taxon>Cucujiformia</taxon>
        <taxon>Chrysomeloidea</taxon>
        <taxon>Cerambycidae</taxon>
        <taxon>Lepturinae</taxon>
        <taxon>Rhagiini</taxon>
        <taxon>Rhamnusium</taxon>
    </lineage>
</organism>
<dbReference type="GO" id="GO:0008270">
    <property type="term" value="F:zinc ion binding"/>
    <property type="evidence" value="ECO:0007669"/>
    <property type="project" value="UniProtKB-KW"/>
</dbReference>
<protein>
    <recommendedName>
        <fullName evidence="2">CCHC-type domain-containing protein</fullName>
    </recommendedName>
</protein>
<dbReference type="SMART" id="SM00343">
    <property type="entry name" value="ZnF_C2HC"/>
    <property type="match status" value="2"/>
</dbReference>
<evidence type="ECO:0000313" key="4">
    <source>
        <dbReference type="Proteomes" id="UP001162156"/>
    </source>
</evidence>
<sequence>MPQCWEIDITTTKEDVEGSIAAALTNEDKENINVKALRTTRNGSQIATVTIPTGEPDTLIKEGKIRIGWVVCRVRPRVEVTRCINCLKLGHNVTQCKETKEEKRRCLKCTQTGHMVKECEGKASAPYVK</sequence>
<evidence type="ECO:0000313" key="3">
    <source>
        <dbReference type="EMBL" id="KAJ8964191.1"/>
    </source>
</evidence>
<gene>
    <name evidence="3" type="ORF">NQ314_005072</name>
</gene>
<accession>A0AAV8ZI14</accession>
<keyword evidence="1" id="KW-0479">Metal-binding</keyword>
<dbReference type="AlphaFoldDB" id="A0AAV8ZI14"/>
<keyword evidence="4" id="KW-1185">Reference proteome</keyword>
<dbReference type="GO" id="GO:0003676">
    <property type="term" value="F:nucleic acid binding"/>
    <property type="evidence" value="ECO:0007669"/>
    <property type="project" value="InterPro"/>
</dbReference>